<dbReference type="Pfam" id="PF00160">
    <property type="entry name" value="Pro_isomerase"/>
    <property type="match status" value="1"/>
</dbReference>
<dbReference type="Proteomes" id="UP000782843">
    <property type="component" value="Unassembled WGS sequence"/>
</dbReference>
<dbReference type="PRINTS" id="PR00153">
    <property type="entry name" value="CSAPPISMRASE"/>
</dbReference>
<comment type="similarity">
    <text evidence="2 5">Belongs to the cyclophilin-type PPIase family.</text>
</comment>
<dbReference type="PROSITE" id="PS50072">
    <property type="entry name" value="CSA_PPIASE_2"/>
    <property type="match status" value="1"/>
</dbReference>
<dbReference type="GO" id="GO:0006457">
    <property type="term" value="P:protein folding"/>
    <property type="evidence" value="ECO:0007669"/>
    <property type="project" value="InterPro"/>
</dbReference>
<dbReference type="AlphaFoldDB" id="A0A955RHZ2"/>
<dbReference type="PANTHER" id="PTHR45625:SF4">
    <property type="entry name" value="PEPTIDYLPROLYL ISOMERASE DOMAIN AND WD REPEAT-CONTAINING PROTEIN 1"/>
    <property type="match status" value="1"/>
</dbReference>
<dbReference type="Gene3D" id="2.40.100.10">
    <property type="entry name" value="Cyclophilin-like"/>
    <property type="match status" value="1"/>
</dbReference>
<dbReference type="InterPro" id="IPR002130">
    <property type="entry name" value="Cyclophilin-type_PPIase_dom"/>
</dbReference>
<reference evidence="7" key="1">
    <citation type="submission" date="2020-04" db="EMBL/GenBank/DDBJ databases">
        <authorList>
            <person name="Zhang T."/>
        </authorList>
    </citation>
    <scope>NUCLEOTIDE SEQUENCE</scope>
    <source>
        <strain evidence="7">HKST-UBA10</strain>
    </source>
</reference>
<evidence type="ECO:0000313" key="8">
    <source>
        <dbReference type="Proteomes" id="UP000782843"/>
    </source>
</evidence>
<dbReference type="InterPro" id="IPR020892">
    <property type="entry name" value="Cyclophilin-type_PPIase_CS"/>
</dbReference>
<accession>A0A955RHZ2</accession>
<evidence type="ECO:0000259" key="6">
    <source>
        <dbReference type="PROSITE" id="PS50072"/>
    </source>
</evidence>
<evidence type="ECO:0000256" key="2">
    <source>
        <dbReference type="ARBA" id="ARBA00007365"/>
    </source>
</evidence>
<dbReference type="InterPro" id="IPR024936">
    <property type="entry name" value="Cyclophilin-type_PPIase"/>
</dbReference>
<comment type="caution">
    <text evidence="7">The sequence shown here is derived from an EMBL/GenBank/DDBJ whole genome shotgun (WGS) entry which is preliminary data.</text>
</comment>
<dbReference type="PANTHER" id="PTHR45625">
    <property type="entry name" value="PEPTIDYL-PROLYL CIS-TRANS ISOMERASE-RELATED"/>
    <property type="match status" value="1"/>
</dbReference>
<reference evidence="7" key="2">
    <citation type="journal article" date="2021" name="Microbiome">
        <title>Successional dynamics and alternative stable states in a saline activated sludge microbial community over 9 years.</title>
        <authorList>
            <person name="Wang Y."/>
            <person name="Ye J."/>
            <person name="Ju F."/>
            <person name="Liu L."/>
            <person name="Boyd J.A."/>
            <person name="Deng Y."/>
            <person name="Parks D.H."/>
            <person name="Jiang X."/>
            <person name="Yin X."/>
            <person name="Woodcroft B.J."/>
            <person name="Tyson G.W."/>
            <person name="Hugenholtz P."/>
            <person name="Polz M.F."/>
            <person name="Zhang T."/>
        </authorList>
    </citation>
    <scope>NUCLEOTIDE SEQUENCE</scope>
    <source>
        <strain evidence="7">HKST-UBA10</strain>
    </source>
</reference>
<dbReference type="PROSITE" id="PS00170">
    <property type="entry name" value="CSA_PPIASE_1"/>
    <property type="match status" value="1"/>
</dbReference>
<evidence type="ECO:0000313" key="7">
    <source>
        <dbReference type="EMBL" id="MCA9382257.1"/>
    </source>
</evidence>
<evidence type="ECO:0000256" key="1">
    <source>
        <dbReference type="ARBA" id="ARBA00002388"/>
    </source>
</evidence>
<protein>
    <recommendedName>
        <fullName evidence="5">Peptidyl-prolyl cis-trans isomerase</fullName>
        <shortName evidence="5">PPIase</shortName>
        <ecNumber evidence="5">5.2.1.8</ecNumber>
    </recommendedName>
</protein>
<name>A0A955RHZ2_9BACT</name>
<sequence length="189" mass="20336">MKLEEGKDYSAKIVTSKGDITVDLFEKAAPETVNNFVFLANDNFYNDNLFHRVIKGFVIQGGDRNNKDGTGGPGYTFGDEINWDAIGLSATQKSDLKAKGYASTPGLSSVIMKSKVLAMANSGPNTNGSQFFIVSGPDSSVSHLNGLHTVFGGVTDGWDVVQSIENAQVDDNDKPVDDIVIKRIEIVTN</sequence>
<dbReference type="PIRSF" id="PIRSF001467">
    <property type="entry name" value="Peptidylpro_ismrse"/>
    <property type="match status" value="1"/>
</dbReference>
<keyword evidence="4 5" id="KW-0413">Isomerase</keyword>
<organism evidence="7 8">
    <name type="scientific">Candidatus Dojkabacteria bacterium</name>
    <dbReference type="NCBI Taxonomy" id="2099670"/>
    <lineage>
        <taxon>Bacteria</taxon>
        <taxon>Candidatus Dojkabacteria</taxon>
    </lineage>
</organism>
<evidence type="ECO:0000256" key="4">
    <source>
        <dbReference type="ARBA" id="ARBA00023235"/>
    </source>
</evidence>
<keyword evidence="3 5" id="KW-0697">Rotamase</keyword>
<evidence type="ECO:0000256" key="3">
    <source>
        <dbReference type="ARBA" id="ARBA00023110"/>
    </source>
</evidence>
<feature type="domain" description="PPIase cyclophilin-type" evidence="6">
    <location>
        <begin position="18"/>
        <end position="186"/>
    </location>
</feature>
<evidence type="ECO:0000256" key="5">
    <source>
        <dbReference type="RuleBase" id="RU363019"/>
    </source>
</evidence>
<comment type="catalytic activity">
    <reaction evidence="5">
        <text>[protein]-peptidylproline (omega=180) = [protein]-peptidylproline (omega=0)</text>
        <dbReference type="Rhea" id="RHEA:16237"/>
        <dbReference type="Rhea" id="RHEA-COMP:10747"/>
        <dbReference type="Rhea" id="RHEA-COMP:10748"/>
        <dbReference type="ChEBI" id="CHEBI:83833"/>
        <dbReference type="ChEBI" id="CHEBI:83834"/>
        <dbReference type="EC" id="5.2.1.8"/>
    </reaction>
</comment>
<dbReference type="EMBL" id="JAGQLG010000092">
    <property type="protein sequence ID" value="MCA9382257.1"/>
    <property type="molecule type" value="Genomic_DNA"/>
</dbReference>
<comment type="function">
    <text evidence="1 5">PPIases accelerate the folding of proteins. It catalyzes the cis-trans isomerization of proline imidic peptide bonds in oligopeptides.</text>
</comment>
<dbReference type="InterPro" id="IPR044666">
    <property type="entry name" value="Cyclophilin_A-like"/>
</dbReference>
<gene>
    <name evidence="7" type="ORF">KC660_02505</name>
</gene>
<dbReference type="GO" id="GO:0003755">
    <property type="term" value="F:peptidyl-prolyl cis-trans isomerase activity"/>
    <property type="evidence" value="ECO:0007669"/>
    <property type="project" value="UniProtKB-UniRule"/>
</dbReference>
<dbReference type="InterPro" id="IPR029000">
    <property type="entry name" value="Cyclophilin-like_dom_sf"/>
</dbReference>
<proteinExistence type="inferred from homology"/>
<dbReference type="SUPFAM" id="SSF50891">
    <property type="entry name" value="Cyclophilin-like"/>
    <property type="match status" value="1"/>
</dbReference>
<dbReference type="EC" id="5.2.1.8" evidence="5"/>
<dbReference type="CDD" id="cd00317">
    <property type="entry name" value="cyclophilin"/>
    <property type="match status" value="1"/>
</dbReference>